<dbReference type="PROSITE" id="PS00571">
    <property type="entry name" value="AMIDASES"/>
    <property type="match status" value="1"/>
</dbReference>
<dbReference type="Gene3D" id="3.90.1300.10">
    <property type="entry name" value="Amidase signature (AS) domain"/>
    <property type="match status" value="1"/>
</dbReference>
<dbReference type="Proteomes" id="UP000270499">
    <property type="component" value="Unassembled WGS sequence"/>
</dbReference>
<dbReference type="NCBIfam" id="NF005565">
    <property type="entry name" value="PRK07235.1"/>
    <property type="match status" value="1"/>
</dbReference>
<reference evidence="2 3" key="1">
    <citation type="submission" date="2018-08" db="EMBL/GenBank/DDBJ databases">
        <title>Recombination of ecologically and evolutionarily significant loci maintains genetic cohesion in the Pseudomonas syringae species complex.</title>
        <authorList>
            <person name="Dillon M."/>
            <person name="Thakur S."/>
            <person name="Almeida R.N.D."/>
            <person name="Weir B.S."/>
            <person name="Guttman D.S."/>
        </authorList>
    </citation>
    <scope>NUCLEOTIDE SEQUENCE [LARGE SCALE GENOMIC DNA]</scope>
    <source>
        <strain evidence="2 3">ICMP 9421</strain>
    </source>
</reference>
<evidence type="ECO:0000313" key="3">
    <source>
        <dbReference type="Proteomes" id="UP000270499"/>
    </source>
</evidence>
<protein>
    <submittedName>
        <fullName evidence="2">Amidase</fullName>
    </submittedName>
</protein>
<evidence type="ECO:0000313" key="2">
    <source>
        <dbReference type="EMBL" id="RMS83539.1"/>
    </source>
</evidence>
<organism evidence="2 3">
    <name type="scientific">Pseudomonas savastanoi</name>
    <name type="common">Pseudomonas syringae pv. savastanoi</name>
    <dbReference type="NCBI Taxonomy" id="29438"/>
    <lineage>
        <taxon>Bacteria</taxon>
        <taxon>Pseudomonadati</taxon>
        <taxon>Pseudomonadota</taxon>
        <taxon>Gammaproteobacteria</taxon>
        <taxon>Pseudomonadales</taxon>
        <taxon>Pseudomonadaceae</taxon>
        <taxon>Pseudomonas</taxon>
    </lineage>
</organism>
<dbReference type="InterPro" id="IPR000120">
    <property type="entry name" value="Amidase"/>
</dbReference>
<dbReference type="Pfam" id="PF01425">
    <property type="entry name" value="Amidase"/>
    <property type="match status" value="1"/>
</dbReference>
<dbReference type="Gene3D" id="1.10.20.60">
    <property type="entry name" value="Glu-tRNAGln amidotransferase C subunit, N-terminal domain"/>
    <property type="match status" value="1"/>
</dbReference>
<feature type="domain" description="Amidase" evidence="1">
    <location>
        <begin position="116"/>
        <end position="538"/>
    </location>
</feature>
<dbReference type="GO" id="GO:0003824">
    <property type="term" value="F:catalytic activity"/>
    <property type="evidence" value="ECO:0007669"/>
    <property type="project" value="InterPro"/>
</dbReference>
<accession>A0A3M5GA69</accession>
<dbReference type="PANTHER" id="PTHR11895">
    <property type="entry name" value="TRANSAMIDASE"/>
    <property type="match status" value="1"/>
</dbReference>
<dbReference type="InterPro" id="IPR036928">
    <property type="entry name" value="AS_sf"/>
</dbReference>
<dbReference type="InterPro" id="IPR023631">
    <property type="entry name" value="Amidase_dom"/>
</dbReference>
<dbReference type="PANTHER" id="PTHR11895:SF170">
    <property type="entry name" value="AMIDASE"/>
    <property type="match status" value="1"/>
</dbReference>
<dbReference type="InterPro" id="IPR020556">
    <property type="entry name" value="Amidase_CS"/>
</dbReference>
<dbReference type="AlphaFoldDB" id="A0A3M5GA69"/>
<sequence>MEHRVATGMDNGVLRIEPMPAHPAHPAQAAPVSACPIPGGPYRYLENTMSVKRPDKADFLIAAQDHGYDLSDSQMASFLSLADETLGSYEAIDELYAAHVAQPTPLREHSKPTEAENLHGAWYVKTHIAGAASGPLAGRTVVIKDNVSVAGVPMANGSLSLDGYVPSEDATVVKRLLAAGATVVGKSVCEDLCFSGASFTSATGAVKNPWDLTRNAGGSSSGSAVLVALQEVDMAIGGDQGGSIRMPSAWSGIVGHKPTYSLVPYTGAFPIERTIDHVGPMANNVRDCAVMLDVIAGADGLDSRQKNPPAVSCVATLDQGVAGLKIGLLREGFAIPGMSEPQVDALVRAAVAQLESLGATVGEASAPWHRGVALDMWNVIATDGAAYQMLQGNGYGMNVDGYYDPDIMSYFGARRREHANALSSSVRAVALTGHYSLKNLHGAYYAKARMLVPELTRQYDEAFKNFDVLVLPTMPFVATTLTAADAPIEEYVHSALNMLANTAPFDLTGHPATSIPAGLAEGLPVAMMIVAPRFKDALALRVAQAYETARGAFPRPPGV</sequence>
<proteinExistence type="predicted"/>
<dbReference type="RefSeq" id="WP_183138352.1">
    <property type="nucleotide sequence ID" value="NZ_RBSW01000112.1"/>
</dbReference>
<comment type="caution">
    <text evidence="2">The sequence shown here is derived from an EMBL/GenBank/DDBJ whole genome shotgun (WGS) entry which is preliminary data.</text>
</comment>
<name>A0A3M5GA69_PSESS</name>
<dbReference type="EMBL" id="RBSW01000112">
    <property type="protein sequence ID" value="RMS83539.1"/>
    <property type="molecule type" value="Genomic_DNA"/>
</dbReference>
<evidence type="ECO:0000259" key="1">
    <source>
        <dbReference type="Pfam" id="PF01425"/>
    </source>
</evidence>
<dbReference type="SUPFAM" id="SSF75304">
    <property type="entry name" value="Amidase signature (AS) enzymes"/>
    <property type="match status" value="1"/>
</dbReference>
<gene>
    <name evidence="2" type="ORF">ALP59_03533</name>
</gene>
<dbReference type="FunFam" id="3.90.1300.10:FF:000015">
    <property type="entry name" value="Amidase"/>
    <property type="match status" value="1"/>
</dbReference>